<keyword evidence="3" id="KW-0324">Glycolysis</keyword>
<dbReference type="PANTHER" id="PTHR11931">
    <property type="entry name" value="PHOSPHOGLYCERATE MUTASE"/>
    <property type="match status" value="1"/>
</dbReference>
<protein>
    <recommendedName>
        <fullName evidence="2">phosphoglycerate mutase (2,3-diphosphoglycerate-dependent)</fullName>
        <ecNumber evidence="2">5.4.2.11</ecNumber>
    </recommendedName>
</protein>
<dbReference type="Pfam" id="PF00300">
    <property type="entry name" value="His_Phos_1"/>
    <property type="match status" value="1"/>
</dbReference>
<sequence>MDKQETVDTYGKDQVLVWRRSYDTKPPAVDAESEHHPINEAKYAAISPDLLPAAECLKTTKERVLPYWESNIVPEIASGKNVLIAAHGNSLRALVMHLDNISPEDITGLNIPTATPLVYELDDNMQPIPHPDAIAPLTGRYVGDQEAIRARIEGVKNQTK</sequence>
<dbReference type="NCBIfam" id="TIGR01258">
    <property type="entry name" value="pgm_1"/>
    <property type="match status" value="1"/>
</dbReference>
<dbReference type="InterPro" id="IPR005952">
    <property type="entry name" value="Phosphogly_mut1"/>
</dbReference>
<evidence type="ECO:0000256" key="4">
    <source>
        <dbReference type="ARBA" id="ARBA00023235"/>
    </source>
</evidence>
<dbReference type="EMBL" id="HBGS01064609">
    <property type="protein sequence ID" value="CAD9500358.1"/>
    <property type="molecule type" value="Transcribed_RNA"/>
</dbReference>
<feature type="binding site" evidence="5">
    <location>
        <begin position="88"/>
        <end position="89"/>
    </location>
    <ligand>
        <name>substrate</name>
    </ligand>
</feature>
<dbReference type="InterPro" id="IPR029033">
    <property type="entry name" value="His_PPase_superfam"/>
</dbReference>
<dbReference type="GO" id="GO:0006096">
    <property type="term" value="P:glycolytic process"/>
    <property type="evidence" value="ECO:0007669"/>
    <property type="project" value="UniProtKB-KW"/>
</dbReference>
<dbReference type="CDD" id="cd07067">
    <property type="entry name" value="HP_PGM_like"/>
    <property type="match status" value="1"/>
</dbReference>
<evidence type="ECO:0000256" key="3">
    <source>
        <dbReference type="ARBA" id="ARBA00023152"/>
    </source>
</evidence>
<comment type="similarity">
    <text evidence="1">Belongs to the phosphoglycerate mutase family. BPG-dependent PGAM subfamily.</text>
</comment>
<dbReference type="InterPro" id="IPR013078">
    <property type="entry name" value="His_Pase_superF_clade-1"/>
</dbReference>
<dbReference type="SUPFAM" id="SSF53254">
    <property type="entry name" value="Phosphoglycerate mutase-like"/>
    <property type="match status" value="1"/>
</dbReference>
<keyword evidence="4" id="KW-0413">Isomerase</keyword>
<feature type="site" description="Transition state stabilizer" evidence="6">
    <location>
        <position position="87"/>
    </location>
</feature>
<organism evidence="7">
    <name type="scientific">Octactis speculum</name>
    <dbReference type="NCBI Taxonomy" id="3111310"/>
    <lineage>
        <taxon>Eukaryota</taxon>
        <taxon>Sar</taxon>
        <taxon>Stramenopiles</taxon>
        <taxon>Ochrophyta</taxon>
        <taxon>Dictyochophyceae</taxon>
        <taxon>Dictyochales</taxon>
        <taxon>Dictyochaceae</taxon>
        <taxon>Octactis</taxon>
    </lineage>
</organism>
<evidence type="ECO:0000256" key="6">
    <source>
        <dbReference type="PIRSR" id="PIRSR613078-3"/>
    </source>
</evidence>
<dbReference type="EC" id="5.4.2.11" evidence="2"/>
<feature type="binding site" evidence="5">
    <location>
        <begin position="19"/>
        <end position="20"/>
    </location>
    <ligand>
        <name>substrate</name>
    </ligand>
</feature>
<proteinExistence type="inferred from homology"/>
<dbReference type="Gene3D" id="3.40.50.1240">
    <property type="entry name" value="Phosphoglycerate mutase-like"/>
    <property type="match status" value="1"/>
</dbReference>
<dbReference type="AlphaFoldDB" id="A0A7S2HU32"/>
<evidence type="ECO:0000256" key="5">
    <source>
        <dbReference type="PIRSR" id="PIRSR613078-2"/>
    </source>
</evidence>
<gene>
    <name evidence="7" type="ORF">DSPE1174_LOCUS33744</name>
</gene>
<reference evidence="7" key="1">
    <citation type="submission" date="2021-01" db="EMBL/GenBank/DDBJ databases">
        <authorList>
            <person name="Corre E."/>
            <person name="Pelletier E."/>
            <person name="Niang G."/>
            <person name="Scheremetjew M."/>
            <person name="Finn R."/>
            <person name="Kale V."/>
            <person name="Holt S."/>
            <person name="Cochrane G."/>
            <person name="Meng A."/>
            <person name="Brown T."/>
            <person name="Cohen L."/>
        </authorList>
    </citation>
    <scope>NUCLEOTIDE SEQUENCE</scope>
    <source>
        <strain evidence="7">CCMP1381</strain>
    </source>
</reference>
<name>A0A7S2HU32_9STRA</name>
<feature type="binding site" evidence="5">
    <location>
        <position position="3"/>
    </location>
    <ligand>
        <name>substrate</name>
    </ligand>
</feature>
<evidence type="ECO:0000313" key="7">
    <source>
        <dbReference type="EMBL" id="CAD9500358.1"/>
    </source>
</evidence>
<accession>A0A7S2HU32</accession>
<dbReference type="GO" id="GO:0004619">
    <property type="term" value="F:phosphoglycerate mutase activity"/>
    <property type="evidence" value="ECO:0007669"/>
    <property type="project" value="UniProtKB-EC"/>
</dbReference>
<evidence type="ECO:0000256" key="2">
    <source>
        <dbReference type="ARBA" id="ARBA00012028"/>
    </source>
</evidence>
<evidence type="ECO:0000256" key="1">
    <source>
        <dbReference type="ARBA" id="ARBA00006717"/>
    </source>
</evidence>